<evidence type="ECO:0000313" key="10">
    <source>
        <dbReference type="Proteomes" id="UP001064933"/>
    </source>
</evidence>
<gene>
    <name evidence="9" type="ORF">N4261_26055</name>
</gene>
<dbReference type="Gene3D" id="3.30.700.10">
    <property type="entry name" value="Glycoprotein, Type 4 Pilin"/>
    <property type="match status" value="1"/>
</dbReference>
<dbReference type="PANTHER" id="PTHR39583:SF2">
    <property type="entry name" value="TYPE II SECRETION SYSTEM PROTEIN J"/>
    <property type="match status" value="1"/>
</dbReference>
<evidence type="ECO:0000256" key="6">
    <source>
        <dbReference type="ARBA" id="ARBA00022989"/>
    </source>
</evidence>
<keyword evidence="10" id="KW-1185">Reference proteome</keyword>
<comment type="subcellular location">
    <subcellularLocation>
        <location evidence="1">Cell inner membrane</location>
        <topology evidence="1">Single-pass membrane protein</topology>
    </subcellularLocation>
</comment>
<keyword evidence="3" id="KW-0488">Methylation</keyword>
<dbReference type="SUPFAM" id="SSF54523">
    <property type="entry name" value="Pili subunits"/>
    <property type="match status" value="1"/>
</dbReference>
<dbReference type="Proteomes" id="UP001064933">
    <property type="component" value="Chromosome"/>
</dbReference>
<dbReference type="Pfam" id="PF07963">
    <property type="entry name" value="N_methyl"/>
    <property type="match status" value="1"/>
</dbReference>
<reference evidence="9" key="1">
    <citation type="submission" date="2022-10" db="EMBL/GenBank/DDBJ databases">
        <title>Characterization and whole genome sequencing of a new Roseateles species, isolated from fresh water.</title>
        <authorList>
            <person name="Guliayeva D.Y."/>
            <person name="Akhremchuk A.E."/>
            <person name="Sikolenko M.A."/>
            <person name="Valentovich L.N."/>
            <person name="Sidarenka A.V."/>
        </authorList>
    </citation>
    <scope>NUCLEOTIDE SEQUENCE</scope>
    <source>
        <strain evidence="9">BIM B-1768</strain>
    </source>
</reference>
<evidence type="ECO:0000256" key="7">
    <source>
        <dbReference type="ARBA" id="ARBA00023136"/>
    </source>
</evidence>
<keyword evidence="2" id="KW-1003">Cell membrane</keyword>
<evidence type="ECO:0000256" key="4">
    <source>
        <dbReference type="ARBA" id="ARBA00022519"/>
    </source>
</evidence>
<dbReference type="InterPro" id="IPR012902">
    <property type="entry name" value="N_methyl_site"/>
</dbReference>
<protein>
    <submittedName>
        <fullName evidence="9">Prepilin-type N-terminal cleavage/methylation domain-containing protein</fullName>
    </submittedName>
</protein>
<evidence type="ECO:0000256" key="8">
    <source>
        <dbReference type="SAM" id="Phobius"/>
    </source>
</evidence>
<dbReference type="InterPro" id="IPR051621">
    <property type="entry name" value="T2SS_protein_J"/>
</dbReference>
<keyword evidence="4" id="KW-0997">Cell inner membrane</keyword>
<accession>A0ABY6NMR4</accession>
<dbReference type="PROSITE" id="PS00409">
    <property type="entry name" value="PROKAR_NTER_METHYL"/>
    <property type="match status" value="1"/>
</dbReference>
<dbReference type="RefSeq" id="WP_261757173.1">
    <property type="nucleotide sequence ID" value="NZ_CP104562.2"/>
</dbReference>
<evidence type="ECO:0000256" key="3">
    <source>
        <dbReference type="ARBA" id="ARBA00022481"/>
    </source>
</evidence>
<keyword evidence="7 8" id="KW-0472">Membrane</keyword>
<evidence type="ECO:0000256" key="5">
    <source>
        <dbReference type="ARBA" id="ARBA00022692"/>
    </source>
</evidence>
<keyword evidence="6 8" id="KW-1133">Transmembrane helix</keyword>
<organism evidence="9 10">
    <name type="scientific">Roseateles amylovorans</name>
    <dbReference type="NCBI Taxonomy" id="2978473"/>
    <lineage>
        <taxon>Bacteria</taxon>
        <taxon>Pseudomonadati</taxon>
        <taxon>Pseudomonadota</taxon>
        <taxon>Betaproteobacteria</taxon>
        <taxon>Burkholderiales</taxon>
        <taxon>Sphaerotilaceae</taxon>
        <taxon>Roseateles</taxon>
    </lineage>
</organism>
<evidence type="ECO:0000256" key="2">
    <source>
        <dbReference type="ARBA" id="ARBA00022475"/>
    </source>
</evidence>
<dbReference type="NCBIfam" id="TIGR02532">
    <property type="entry name" value="IV_pilin_GFxxxE"/>
    <property type="match status" value="1"/>
</dbReference>
<evidence type="ECO:0000313" key="9">
    <source>
        <dbReference type="EMBL" id="UZH44148.1"/>
    </source>
</evidence>
<evidence type="ECO:0000256" key="1">
    <source>
        <dbReference type="ARBA" id="ARBA00004377"/>
    </source>
</evidence>
<feature type="transmembrane region" description="Helical" evidence="8">
    <location>
        <begin position="6"/>
        <end position="29"/>
    </location>
</feature>
<proteinExistence type="predicted"/>
<sequence length="224" mass="24470">MTHRQGSGFTLIEVMIAIVIMAVLSLIAWRGLDTLSRTTAHLQERTEQTAQWMRTLQQIERDLAWRTTVELDTTELTAARATRPTLRGATAAAAPQPSAALLPVGMAVRRQPESLFMIEVVRAAPAAPGHWQRVQWWIRSGTLYRAAGAPAAVYPLPAPLPADQVAVLDQVASFEVRAWEPGTGWQRLPSLGRAGAVASGLEITLGQRRGDGPVLLYRQVIALR</sequence>
<name>A0ABY6NMR4_9BURK</name>
<dbReference type="EMBL" id="CP104562">
    <property type="protein sequence ID" value="UZH44148.1"/>
    <property type="molecule type" value="Genomic_DNA"/>
</dbReference>
<dbReference type="InterPro" id="IPR045584">
    <property type="entry name" value="Pilin-like"/>
</dbReference>
<keyword evidence="5 8" id="KW-0812">Transmembrane</keyword>
<dbReference type="PANTHER" id="PTHR39583">
    <property type="entry name" value="TYPE II SECRETION SYSTEM PROTEIN J-RELATED"/>
    <property type="match status" value="1"/>
</dbReference>